<evidence type="ECO:0000256" key="1">
    <source>
        <dbReference type="SAM" id="MobiDB-lite"/>
    </source>
</evidence>
<dbReference type="Proteomes" id="UP000061382">
    <property type="component" value="Chromosome"/>
</dbReference>
<gene>
    <name evidence="2" type="ORF">DC20_07185</name>
</gene>
<feature type="region of interest" description="Disordered" evidence="1">
    <location>
        <begin position="1"/>
        <end position="21"/>
    </location>
</feature>
<dbReference type="KEGG" id="rti:DC20_07185"/>
<dbReference type="AlphaFoldDB" id="A0A0P0CW62"/>
<organism evidence="2 3">
    <name type="scientific">Rufibacter tibetensis</name>
    <dbReference type="NCBI Taxonomy" id="512763"/>
    <lineage>
        <taxon>Bacteria</taxon>
        <taxon>Pseudomonadati</taxon>
        <taxon>Bacteroidota</taxon>
        <taxon>Cytophagia</taxon>
        <taxon>Cytophagales</taxon>
        <taxon>Hymenobacteraceae</taxon>
        <taxon>Rufibacter</taxon>
    </lineage>
</organism>
<evidence type="ECO:0000313" key="3">
    <source>
        <dbReference type="Proteomes" id="UP000061382"/>
    </source>
</evidence>
<keyword evidence="3" id="KW-1185">Reference proteome</keyword>
<protein>
    <submittedName>
        <fullName evidence="2">Uncharacterized protein</fullName>
    </submittedName>
</protein>
<evidence type="ECO:0000313" key="2">
    <source>
        <dbReference type="EMBL" id="ALI98797.1"/>
    </source>
</evidence>
<name>A0A0P0CW62_9BACT</name>
<sequence length="64" mass="6918">MAKSEALDGKTGTGESGKGYFPPKLPTLHGSSFQLGPTMTCSLQLQWGDSPKDHIAKIFKRLLI</sequence>
<dbReference type="PATRIC" id="fig|512763.3.peg.1586"/>
<accession>A0A0P0CW62</accession>
<proteinExistence type="predicted"/>
<reference evidence="2 3" key="1">
    <citation type="submission" date="2015-08" db="EMBL/GenBank/DDBJ databases">
        <title>Complete genome sequence of Rufibacter tibetensis strain 1351t, a radiation-resistant bacterium from tibet plateau.</title>
        <authorList>
            <person name="Dai J."/>
        </authorList>
    </citation>
    <scope>NUCLEOTIDE SEQUENCE [LARGE SCALE GENOMIC DNA]</scope>
    <source>
        <strain evidence="2 3">1351</strain>
    </source>
</reference>
<dbReference type="EMBL" id="CP012643">
    <property type="protein sequence ID" value="ALI98797.1"/>
    <property type="molecule type" value="Genomic_DNA"/>
</dbReference>